<feature type="domain" description="Nudix hydrolase" evidence="3">
    <location>
        <begin position="48"/>
        <end position="178"/>
    </location>
</feature>
<dbReference type="PANTHER" id="PTHR11839:SF18">
    <property type="entry name" value="NUDIX HYDROLASE DOMAIN-CONTAINING PROTEIN"/>
    <property type="match status" value="1"/>
</dbReference>
<evidence type="ECO:0000256" key="1">
    <source>
        <dbReference type="ARBA" id="ARBA00001946"/>
    </source>
</evidence>
<evidence type="ECO:0000259" key="3">
    <source>
        <dbReference type="PROSITE" id="PS51462"/>
    </source>
</evidence>
<evidence type="ECO:0000313" key="4">
    <source>
        <dbReference type="EMBL" id="PIS07692.1"/>
    </source>
</evidence>
<dbReference type="GO" id="GO:0019693">
    <property type="term" value="P:ribose phosphate metabolic process"/>
    <property type="evidence" value="ECO:0007669"/>
    <property type="project" value="TreeGrafter"/>
</dbReference>
<evidence type="ECO:0000256" key="2">
    <source>
        <dbReference type="ARBA" id="ARBA00022801"/>
    </source>
</evidence>
<dbReference type="EMBL" id="PEZW01000016">
    <property type="protein sequence ID" value="PIS07692.1"/>
    <property type="molecule type" value="Genomic_DNA"/>
</dbReference>
<dbReference type="AlphaFoldDB" id="A0A2H0W6I8"/>
<dbReference type="PROSITE" id="PS51462">
    <property type="entry name" value="NUDIX"/>
    <property type="match status" value="1"/>
</dbReference>
<keyword evidence="2" id="KW-0378">Hydrolase</keyword>
<sequence>MIKKNDSERQFSWKTISKEYVYSDERIKVRKDKVEKSGNFVGTYTLIEKNDFVLVIPKNGDKFYLVDQDRYPIMSRSLEFIEGGIEVDANETPEQAATRELLEEVGISDAKMTLLGHHWLANGHHTQGCYIFLAEDGKVSNHQREQSESDMETLILTETEIEEKIADGTIKDTSTVAAFMLYQLIN</sequence>
<protein>
    <submittedName>
        <fullName evidence="4">ADP-ribose pyrophosphatase</fullName>
    </submittedName>
</protein>
<name>A0A2H0W6I8_9BACT</name>
<dbReference type="SUPFAM" id="SSF55811">
    <property type="entry name" value="Nudix"/>
    <property type="match status" value="1"/>
</dbReference>
<dbReference type="GO" id="GO:0006753">
    <property type="term" value="P:nucleoside phosphate metabolic process"/>
    <property type="evidence" value="ECO:0007669"/>
    <property type="project" value="TreeGrafter"/>
</dbReference>
<dbReference type="CDD" id="cd24161">
    <property type="entry name" value="NUDIX_ADPRase_Ndx2"/>
    <property type="match status" value="1"/>
</dbReference>
<dbReference type="Proteomes" id="UP000231382">
    <property type="component" value="Unassembled WGS sequence"/>
</dbReference>
<dbReference type="GO" id="GO:0005829">
    <property type="term" value="C:cytosol"/>
    <property type="evidence" value="ECO:0007669"/>
    <property type="project" value="TreeGrafter"/>
</dbReference>
<gene>
    <name evidence="4" type="ORF">COT78_02330</name>
</gene>
<evidence type="ECO:0000313" key="5">
    <source>
        <dbReference type="Proteomes" id="UP000231382"/>
    </source>
</evidence>
<dbReference type="Pfam" id="PF00293">
    <property type="entry name" value="NUDIX"/>
    <property type="match status" value="1"/>
</dbReference>
<dbReference type="InterPro" id="IPR015797">
    <property type="entry name" value="NUDIX_hydrolase-like_dom_sf"/>
</dbReference>
<comment type="cofactor">
    <cofactor evidence="1">
        <name>Mg(2+)</name>
        <dbReference type="ChEBI" id="CHEBI:18420"/>
    </cofactor>
</comment>
<comment type="caution">
    <text evidence="4">The sequence shown here is derived from an EMBL/GenBank/DDBJ whole genome shotgun (WGS) entry which is preliminary data.</text>
</comment>
<dbReference type="Gene3D" id="3.90.79.10">
    <property type="entry name" value="Nucleoside Triphosphate Pyrophosphohydrolase"/>
    <property type="match status" value="1"/>
</dbReference>
<dbReference type="GO" id="GO:0016787">
    <property type="term" value="F:hydrolase activity"/>
    <property type="evidence" value="ECO:0007669"/>
    <property type="project" value="UniProtKB-KW"/>
</dbReference>
<accession>A0A2H0W6I8</accession>
<proteinExistence type="predicted"/>
<organism evidence="4 5">
    <name type="scientific">Candidatus Berkelbacteria bacterium CG10_big_fil_rev_8_21_14_0_10_43_13</name>
    <dbReference type="NCBI Taxonomy" id="1974514"/>
    <lineage>
        <taxon>Bacteria</taxon>
        <taxon>Candidatus Berkelbacteria</taxon>
    </lineage>
</organism>
<dbReference type="PANTHER" id="PTHR11839">
    <property type="entry name" value="UDP/ADP-SUGAR PYROPHOSPHATASE"/>
    <property type="match status" value="1"/>
</dbReference>
<reference evidence="5" key="1">
    <citation type="submission" date="2017-09" db="EMBL/GenBank/DDBJ databases">
        <title>Depth-based differentiation of microbial function through sediment-hosted aquifers and enrichment of novel symbionts in the deep terrestrial subsurface.</title>
        <authorList>
            <person name="Probst A.J."/>
            <person name="Ladd B."/>
            <person name="Jarett J.K."/>
            <person name="Geller-Mcgrath D.E."/>
            <person name="Sieber C.M.K."/>
            <person name="Emerson J.B."/>
            <person name="Anantharaman K."/>
            <person name="Thomas B.C."/>
            <person name="Malmstrom R."/>
            <person name="Stieglmeier M."/>
            <person name="Klingl A."/>
            <person name="Woyke T."/>
            <person name="Ryan C.M."/>
            <person name="Banfield J.F."/>
        </authorList>
    </citation>
    <scope>NUCLEOTIDE SEQUENCE [LARGE SCALE GENOMIC DNA]</scope>
</reference>
<dbReference type="InterPro" id="IPR000086">
    <property type="entry name" value="NUDIX_hydrolase_dom"/>
</dbReference>